<dbReference type="GO" id="GO:0015627">
    <property type="term" value="C:type II protein secretion system complex"/>
    <property type="evidence" value="ECO:0007669"/>
    <property type="project" value="InterPro"/>
</dbReference>
<keyword evidence="1" id="KW-0488">Methylation</keyword>
<feature type="transmembrane region" description="Helical" evidence="2">
    <location>
        <begin position="20"/>
        <end position="39"/>
    </location>
</feature>
<gene>
    <name evidence="3" type="ORF">METZ01_LOCUS187180</name>
</gene>
<evidence type="ECO:0008006" key="4">
    <source>
        <dbReference type="Google" id="ProtNLM"/>
    </source>
</evidence>
<dbReference type="PANTHER" id="PTHR30093:SF2">
    <property type="entry name" value="TYPE II SECRETION SYSTEM PROTEIN H"/>
    <property type="match status" value="1"/>
</dbReference>
<dbReference type="SUPFAM" id="SSF54523">
    <property type="entry name" value="Pili subunits"/>
    <property type="match status" value="1"/>
</dbReference>
<protein>
    <recommendedName>
        <fullName evidence="4">Prepilin-type N-terminal cleavage/methylation domain-containing protein</fullName>
    </recommendedName>
</protein>
<dbReference type="Pfam" id="PF07963">
    <property type="entry name" value="N_methyl"/>
    <property type="match status" value="1"/>
</dbReference>
<dbReference type="GO" id="GO:0015628">
    <property type="term" value="P:protein secretion by the type II secretion system"/>
    <property type="evidence" value="ECO:0007669"/>
    <property type="project" value="InterPro"/>
</dbReference>
<keyword evidence="2" id="KW-1133">Transmembrane helix</keyword>
<evidence type="ECO:0000313" key="3">
    <source>
        <dbReference type="EMBL" id="SVB34326.1"/>
    </source>
</evidence>
<keyword evidence="2" id="KW-0472">Membrane</keyword>
<dbReference type="InterPro" id="IPR045584">
    <property type="entry name" value="Pilin-like"/>
</dbReference>
<dbReference type="InterPro" id="IPR012902">
    <property type="entry name" value="N_methyl_site"/>
</dbReference>
<dbReference type="EMBL" id="UINC01037994">
    <property type="protein sequence ID" value="SVB34326.1"/>
    <property type="molecule type" value="Genomic_DNA"/>
</dbReference>
<dbReference type="NCBIfam" id="TIGR02532">
    <property type="entry name" value="IV_pilin_GFxxxE"/>
    <property type="match status" value="1"/>
</dbReference>
<dbReference type="PRINTS" id="PR00813">
    <property type="entry name" value="BCTERIALGSPG"/>
</dbReference>
<evidence type="ECO:0000256" key="2">
    <source>
        <dbReference type="SAM" id="Phobius"/>
    </source>
</evidence>
<name>A0A382D759_9ZZZZ</name>
<dbReference type="PANTHER" id="PTHR30093">
    <property type="entry name" value="GENERAL SECRETION PATHWAY PROTEIN G"/>
    <property type="match status" value="1"/>
</dbReference>
<sequence>MKFDMNLNSKPRGAFTLIELLVVIAIIAILAAMLLPALAKAKQKGQSTVCLNDLKQVGLAMLMFADENEDMVPRGTAGNSRRWWLEFMPYVPEGGTERDYRNIRIFMCPSYPIPKNTPNKKQVVTYVVNAWDFTSTRDTVGYEQLGLSKLTAFKQPADSAYLLDNEHDTWRPIVTGFRDPQTALNDVWHASHLPYDSSGKRLSTDRRIAAARHSVGSNILYLDGHAGYRAAKQIKTNLFRKQKP</sequence>
<evidence type="ECO:0000256" key="1">
    <source>
        <dbReference type="ARBA" id="ARBA00022481"/>
    </source>
</evidence>
<dbReference type="Gene3D" id="3.30.700.10">
    <property type="entry name" value="Glycoprotein, Type 4 Pilin"/>
    <property type="match status" value="1"/>
</dbReference>
<reference evidence="3" key="1">
    <citation type="submission" date="2018-05" db="EMBL/GenBank/DDBJ databases">
        <authorList>
            <person name="Lanie J.A."/>
            <person name="Ng W.-L."/>
            <person name="Kazmierczak K.M."/>
            <person name="Andrzejewski T.M."/>
            <person name="Davidsen T.M."/>
            <person name="Wayne K.J."/>
            <person name="Tettelin H."/>
            <person name="Glass J.I."/>
            <person name="Rusch D."/>
            <person name="Podicherti R."/>
            <person name="Tsui H.-C.T."/>
            <person name="Winkler M.E."/>
        </authorList>
    </citation>
    <scope>NUCLEOTIDE SEQUENCE</scope>
</reference>
<organism evidence="3">
    <name type="scientific">marine metagenome</name>
    <dbReference type="NCBI Taxonomy" id="408172"/>
    <lineage>
        <taxon>unclassified sequences</taxon>
        <taxon>metagenomes</taxon>
        <taxon>ecological metagenomes</taxon>
    </lineage>
</organism>
<dbReference type="AlphaFoldDB" id="A0A382D759"/>
<proteinExistence type="predicted"/>
<dbReference type="InterPro" id="IPR000983">
    <property type="entry name" value="Bac_GSPG_pilin"/>
</dbReference>
<accession>A0A382D759</accession>
<keyword evidence="2" id="KW-0812">Transmembrane</keyword>